<evidence type="ECO:0000259" key="1">
    <source>
        <dbReference type="Pfam" id="PF18648"/>
    </source>
</evidence>
<dbReference type="InterPro" id="IPR041018">
    <property type="entry name" value="ADPRTs_Tse2"/>
</dbReference>
<proteinExistence type="predicted"/>
<name>A0A8E2DZY1_9PEZI</name>
<dbReference type="Pfam" id="PF18648">
    <property type="entry name" value="ADPRTs_Tse2"/>
    <property type="match status" value="1"/>
</dbReference>
<reference evidence="2 3" key="1">
    <citation type="journal article" date="2016" name="Nat. Commun.">
        <title>Ectomycorrhizal ecology is imprinted in the genome of the dominant symbiotic fungus Cenococcum geophilum.</title>
        <authorList>
            <consortium name="DOE Joint Genome Institute"/>
            <person name="Peter M."/>
            <person name="Kohler A."/>
            <person name="Ohm R.A."/>
            <person name="Kuo A."/>
            <person name="Krutzmann J."/>
            <person name="Morin E."/>
            <person name="Arend M."/>
            <person name="Barry K.W."/>
            <person name="Binder M."/>
            <person name="Choi C."/>
            <person name="Clum A."/>
            <person name="Copeland A."/>
            <person name="Grisel N."/>
            <person name="Haridas S."/>
            <person name="Kipfer T."/>
            <person name="LaButti K."/>
            <person name="Lindquist E."/>
            <person name="Lipzen A."/>
            <person name="Maire R."/>
            <person name="Meier B."/>
            <person name="Mihaltcheva S."/>
            <person name="Molinier V."/>
            <person name="Murat C."/>
            <person name="Poggeler S."/>
            <person name="Quandt C.A."/>
            <person name="Sperisen C."/>
            <person name="Tritt A."/>
            <person name="Tisserant E."/>
            <person name="Crous P.W."/>
            <person name="Henrissat B."/>
            <person name="Nehls U."/>
            <person name="Egli S."/>
            <person name="Spatafora J.W."/>
            <person name="Grigoriev I.V."/>
            <person name="Martin F.M."/>
        </authorList>
    </citation>
    <scope>NUCLEOTIDE SEQUENCE [LARGE SCALE GENOMIC DNA]</scope>
    <source>
        <strain evidence="2 3">CBS 459.81</strain>
    </source>
</reference>
<dbReference type="Proteomes" id="UP000250266">
    <property type="component" value="Unassembled WGS sequence"/>
</dbReference>
<dbReference type="EMBL" id="KV745404">
    <property type="protein sequence ID" value="OCK74845.1"/>
    <property type="molecule type" value="Genomic_DNA"/>
</dbReference>
<sequence>MFCRISRPISLSAANSWLPPIVRRRLSTLGPTYATFPASLLRLNAGATFKQLHDERKALSEHYSADDMAKVLKELDKDSVDWTRLPVSDGATLMPNTFDMQQIIRGAVDRYYEDQDNGVIAERPFLFTILKVLVRITLAAFSLQPSRPSSPNVLNRILDDFYSKHAETRTAEDWLDEHDYQDAFADEEETLWMAK</sequence>
<protein>
    <recommendedName>
        <fullName evidence="1">Tse2 ADP-ribosyltransferase toxin domain-containing protein</fullName>
    </recommendedName>
</protein>
<dbReference type="OrthoDB" id="10266325at2759"/>
<keyword evidence="3" id="KW-1185">Reference proteome</keyword>
<evidence type="ECO:0000313" key="2">
    <source>
        <dbReference type="EMBL" id="OCK74845.1"/>
    </source>
</evidence>
<feature type="domain" description="Tse2 ADP-ribosyltransferase toxin" evidence="1">
    <location>
        <begin position="39"/>
        <end position="174"/>
    </location>
</feature>
<accession>A0A8E2DZY1</accession>
<organism evidence="2 3">
    <name type="scientific">Lepidopterella palustris CBS 459.81</name>
    <dbReference type="NCBI Taxonomy" id="1314670"/>
    <lineage>
        <taxon>Eukaryota</taxon>
        <taxon>Fungi</taxon>
        <taxon>Dikarya</taxon>
        <taxon>Ascomycota</taxon>
        <taxon>Pezizomycotina</taxon>
        <taxon>Dothideomycetes</taxon>
        <taxon>Pleosporomycetidae</taxon>
        <taxon>Mytilinidiales</taxon>
        <taxon>Argynnaceae</taxon>
        <taxon>Lepidopterella</taxon>
    </lineage>
</organism>
<gene>
    <name evidence="2" type="ORF">K432DRAFT_386567</name>
</gene>
<evidence type="ECO:0000313" key="3">
    <source>
        <dbReference type="Proteomes" id="UP000250266"/>
    </source>
</evidence>
<dbReference type="AlphaFoldDB" id="A0A8E2DZY1"/>